<keyword evidence="4" id="KW-0969">Cilium</keyword>
<comment type="similarity">
    <text evidence="2">Belongs to the FlgN family.</text>
</comment>
<dbReference type="PATRIC" id="fig|1122169.6.peg.1002"/>
<keyword evidence="4" id="KW-0282">Flagellum</keyword>
<evidence type="ECO:0000313" key="4">
    <source>
        <dbReference type="EMBL" id="KTD62832.1"/>
    </source>
</evidence>
<sequence>MNNNNNNAKTLAGYLEQEINWVEALNTLLAEERTILEASQFEQLEPLADKKHELSSKLEESARQRMELIHHSDTNTSSAVSLNEFLQGCSNSEAIHINQLHEKLVTSLATCRSLNTINGQVIASNLHTRQQIVNALSGNNAEAVSVYTANGNLKSSNDNSHHQEA</sequence>
<keyword evidence="3" id="KW-1005">Bacterial flagellum biogenesis</keyword>
<evidence type="ECO:0000256" key="1">
    <source>
        <dbReference type="ARBA" id="ARBA00002397"/>
    </source>
</evidence>
<comment type="caution">
    <text evidence="4">The sequence shown here is derived from an EMBL/GenBank/DDBJ whole genome shotgun (WGS) entry which is preliminary data.</text>
</comment>
<organism evidence="4 5">
    <name type="scientific">Legionella shakespearei DSM 23087</name>
    <dbReference type="NCBI Taxonomy" id="1122169"/>
    <lineage>
        <taxon>Bacteria</taxon>
        <taxon>Pseudomonadati</taxon>
        <taxon>Pseudomonadota</taxon>
        <taxon>Gammaproteobacteria</taxon>
        <taxon>Legionellales</taxon>
        <taxon>Legionellaceae</taxon>
        <taxon>Legionella</taxon>
    </lineage>
</organism>
<keyword evidence="5" id="KW-1185">Reference proteome</keyword>
<evidence type="ECO:0000256" key="3">
    <source>
        <dbReference type="ARBA" id="ARBA00022795"/>
    </source>
</evidence>
<dbReference type="GO" id="GO:0044780">
    <property type="term" value="P:bacterial-type flagellum assembly"/>
    <property type="evidence" value="ECO:0007669"/>
    <property type="project" value="InterPro"/>
</dbReference>
<name>A0A0W0Z0Z6_9GAMM</name>
<comment type="function">
    <text evidence="1">Required for the efficient initiation of filament assembly.</text>
</comment>
<reference evidence="4 5" key="1">
    <citation type="submission" date="2015-11" db="EMBL/GenBank/DDBJ databases">
        <title>Genomic analysis of 38 Legionella species identifies large and diverse effector repertoires.</title>
        <authorList>
            <person name="Burstein D."/>
            <person name="Amaro F."/>
            <person name="Zusman T."/>
            <person name="Lifshitz Z."/>
            <person name="Cohen O."/>
            <person name="Gilbert J.A."/>
            <person name="Pupko T."/>
            <person name="Shuman H.A."/>
            <person name="Segal G."/>
        </authorList>
    </citation>
    <scope>NUCLEOTIDE SEQUENCE [LARGE SCALE GENOMIC DNA]</scope>
    <source>
        <strain evidence="4 5">ATCC 49655</strain>
    </source>
</reference>
<evidence type="ECO:0000256" key="2">
    <source>
        <dbReference type="ARBA" id="ARBA00007703"/>
    </source>
</evidence>
<dbReference type="EMBL" id="LNYW01000029">
    <property type="protein sequence ID" value="KTD62832.1"/>
    <property type="molecule type" value="Genomic_DNA"/>
</dbReference>
<accession>A0A0W0Z0Z6</accession>
<evidence type="ECO:0000313" key="5">
    <source>
        <dbReference type="Proteomes" id="UP000054600"/>
    </source>
</evidence>
<gene>
    <name evidence="4" type="ORF">Lsha_0864</name>
</gene>
<dbReference type="OrthoDB" id="5653052at2"/>
<proteinExistence type="inferred from homology"/>
<dbReference type="RefSeq" id="WP_018577453.1">
    <property type="nucleotide sequence ID" value="NZ_KB892404.1"/>
</dbReference>
<keyword evidence="4" id="KW-0966">Cell projection</keyword>
<dbReference type="STRING" id="1122169.Lsha_0864"/>
<dbReference type="Proteomes" id="UP000054600">
    <property type="component" value="Unassembled WGS sequence"/>
</dbReference>
<protein>
    <submittedName>
        <fullName evidence="4">Flagellar biosynthesis/type III secretory pathway chaperone</fullName>
    </submittedName>
</protein>
<dbReference type="Pfam" id="PF05130">
    <property type="entry name" value="FlgN"/>
    <property type="match status" value="1"/>
</dbReference>
<dbReference type="InterPro" id="IPR007809">
    <property type="entry name" value="FlgN-like"/>
</dbReference>
<dbReference type="SUPFAM" id="SSF140566">
    <property type="entry name" value="FlgN-like"/>
    <property type="match status" value="1"/>
</dbReference>
<dbReference type="eggNOG" id="COG3418">
    <property type="taxonomic scope" value="Bacteria"/>
</dbReference>
<dbReference type="InterPro" id="IPR036679">
    <property type="entry name" value="FlgN-like_sf"/>
</dbReference>
<dbReference type="AlphaFoldDB" id="A0A0W0Z0Z6"/>
<dbReference type="Gene3D" id="1.20.58.300">
    <property type="entry name" value="FlgN-like"/>
    <property type="match status" value="1"/>
</dbReference>